<evidence type="ECO:0000313" key="1">
    <source>
        <dbReference type="EMBL" id="ABR17537.1"/>
    </source>
</evidence>
<proteinExistence type="evidence at transcript level"/>
<sequence length="44" mass="4718">MREVTTSIACSGVGFVEPDIGIHRREIDSASTMTLSLYLSGSVM</sequence>
<protein>
    <submittedName>
        <fullName evidence="1">Uncharacterized protein</fullName>
    </submittedName>
</protein>
<accession>B8LPF7</accession>
<dbReference type="EMBL" id="EF677733">
    <property type="protein sequence ID" value="ABR17537.1"/>
    <property type="molecule type" value="mRNA"/>
</dbReference>
<name>B8LPF7_PICSI</name>
<dbReference type="AlphaFoldDB" id="B8LPF7"/>
<reference evidence="1" key="1">
    <citation type="submission" date="2007-06" db="EMBL/GenBank/DDBJ databases">
        <title>Full length cDNA sequences from Sitka Spruce (Picea sitchensis).</title>
        <authorList>
            <person name="Ralph S.G."/>
            <person name="Chun H.E."/>
            <person name="Liao N."/>
            <person name="Ali J."/>
            <person name="Reid K."/>
            <person name="Kolosova N."/>
            <person name="Cooper N."/>
            <person name="Cullis C."/>
            <person name="Jancsik S."/>
            <person name="Moore R."/>
            <person name="Mayo M."/>
            <person name="Wagner S."/>
            <person name="Holt R.A."/>
            <person name="Jones S.J.M."/>
            <person name="Marra M.A."/>
            <person name="Ritland C.E."/>
            <person name="Ritland K."/>
            <person name="Bohlmann J."/>
        </authorList>
    </citation>
    <scope>NUCLEOTIDE SEQUENCE</scope>
    <source>
        <tissue evidence="1">Green portion of the leader tissue</tissue>
    </source>
</reference>
<organism evidence="1">
    <name type="scientific">Picea sitchensis</name>
    <name type="common">Sitka spruce</name>
    <name type="synonym">Pinus sitchensis</name>
    <dbReference type="NCBI Taxonomy" id="3332"/>
    <lineage>
        <taxon>Eukaryota</taxon>
        <taxon>Viridiplantae</taxon>
        <taxon>Streptophyta</taxon>
        <taxon>Embryophyta</taxon>
        <taxon>Tracheophyta</taxon>
        <taxon>Spermatophyta</taxon>
        <taxon>Pinopsida</taxon>
        <taxon>Pinidae</taxon>
        <taxon>Conifers I</taxon>
        <taxon>Pinales</taxon>
        <taxon>Pinaceae</taxon>
        <taxon>Picea</taxon>
    </lineage>
</organism>